<evidence type="ECO:0000313" key="2">
    <source>
        <dbReference type="Proteomes" id="UP001234880"/>
    </source>
</evidence>
<dbReference type="RefSeq" id="WP_307109848.1">
    <property type="nucleotide sequence ID" value="NZ_JAURUE010000001.1"/>
</dbReference>
<name>A0ABT9KHD9_9ACTN</name>
<accession>A0ABT9KHD9</accession>
<dbReference type="Proteomes" id="UP001234880">
    <property type="component" value="Unassembled WGS sequence"/>
</dbReference>
<reference evidence="1 2" key="1">
    <citation type="submission" date="2023-07" db="EMBL/GenBank/DDBJ databases">
        <title>Sequencing the genomes of 1000 actinobacteria strains.</title>
        <authorList>
            <person name="Klenk H.-P."/>
        </authorList>
    </citation>
    <scope>NUCLEOTIDE SEQUENCE [LARGE SCALE GENOMIC DNA]</scope>
    <source>
        <strain evidence="1 2">DSM 41600</strain>
    </source>
</reference>
<gene>
    <name evidence="1" type="ORF">JOF35_000091</name>
</gene>
<organism evidence="1 2">
    <name type="scientific">Streptomyces demainii</name>
    <dbReference type="NCBI Taxonomy" id="588122"/>
    <lineage>
        <taxon>Bacteria</taxon>
        <taxon>Bacillati</taxon>
        <taxon>Actinomycetota</taxon>
        <taxon>Actinomycetes</taxon>
        <taxon>Kitasatosporales</taxon>
        <taxon>Streptomycetaceae</taxon>
        <taxon>Streptomyces</taxon>
    </lineage>
</organism>
<keyword evidence="2" id="KW-1185">Reference proteome</keyword>
<sequence>MLSLLLALAMVFTGLCADYVLAFQAGVTPALHEVEDTTSQLS</sequence>
<evidence type="ECO:0000313" key="1">
    <source>
        <dbReference type="EMBL" id="MDP9607814.1"/>
    </source>
</evidence>
<dbReference type="EMBL" id="JAURUE010000001">
    <property type="protein sequence ID" value="MDP9607814.1"/>
    <property type="molecule type" value="Genomic_DNA"/>
</dbReference>
<comment type="caution">
    <text evidence="1">The sequence shown here is derived from an EMBL/GenBank/DDBJ whole genome shotgun (WGS) entry which is preliminary data.</text>
</comment>
<protein>
    <submittedName>
        <fullName evidence="1">Uncharacterized protein</fullName>
    </submittedName>
</protein>
<proteinExistence type="predicted"/>